<proteinExistence type="predicted"/>
<gene>
    <name evidence="1" type="ORF">A3I31_00540</name>
</gene>
<organism evidence="1 2">
    <name type="scientific">Candidatus Colwellbacteria bacterium RIFCSPLOWO2_02_FULL_44_20b</name>
    <dbReference type="NCBI Taxonomy" id="1797691"/>
    <lineage>
        <taxon>Bacteria</taxon>
        <taxon>Candidatus Colwelliibacteriota</taxon>
    </lineage>
</organism>
<dbReference type="AlphaFoldDB" id="A0A1G1Z6F4"/>
<name>A0A1G1Z6F4_9BACT</name>
<dbReference type="Proteomes" id="UP000178808">
    <property type="component" value="Unassembled WGS sequence"/>
</dbReference>
<evidence type="ECO:0000313" key="2">
    <source>
        <dbReference type="Proteomes" id="UP000178808"/>
    </source>
</evidence>
<accession>A0A1G1Z6F4</accession>
<dbReference type="EMBL" id="MHIZ01000031">
    <property type="protein sequence ID" value="OGY59646.1"/>
    <property type="molecule type" value="Genomic_DNA"/>
</dbReference>
<sequence length="104" mass="11907">MLTQAFGGIVNKPPKIIMKVSNVRKITYRSTDSQGLPVPFLPLQGKHLEQYGFYLGQQVAVDYQRGRITVSLIINNLERGDKYGYQERLPVLSDQLLREKGRTR</sequence>
<reference evidence="1 2" key="1">
    <citation type="journal article" date="2016" name="Nat. Commun.">
        <title>Thousands of microbial genomes shed light on interconnected biogeochemical processes in an aquifer system.</title>
        <authorList>
            <person name="Anantharaman K."/>
            <person name="Brown C.T."/>
            <person name="Hug L.A."/>
            <person name="Sharon I."/>
            <person name="Castelle C.J."/>
            <person name="Probst A.J."/>
            <person name="Thomas B.C."/>
            <person name="Singh A."/>
            <person name="Wilkins M.J."/>
            <person name="Karaoz U."/>
            <person name="Brodie E.L."/>
            <person name="Williams K.H."/>
            <person name="Hubbard S.S."/>
            <person name="Banfield J.F."/>
        </authorList>
    </citation>
    <scope>NUCLEOTIDE SEQUENCE [LARGE SCALE GENOMIC DNA]</scope>
</reference>
<protein>
    <submittedName>
        <fullName evidence="1">Uncharacterized protein</fullName>
    </submittedName>
</protein>
<comment type="caution">
    <text evidence="1">The sequence shown here is derived from an EMBL/GenBank/DDBJ whole genome shotgun (WGS) entry which is preliminary data.</text>
</comment>
<evidence type="ECO:0000313" key="1">
    <source>
        <dbReference type="EMBL" id="OGY59646.1"/>
    </source>
</evidence>